<dbReference type="EC" id="2.4.1.21" evidence="8"/>
<evidence type="ECO:0000256" key="9">
    <source>
        <dbReference type="SAM" id="MobiDB-lite"/>
    </source>
</evidence>
<dbReference type="Gene3D" id="3.40.50.2000">
    <property type="entry name" value="Glycogen Phosphorylase B"/>
    <property type="match status" value="2"/>
</dbReference>
<dbReference type="InterPro" id="IPR013534">
    <property type="entry name" value="Starch_synth_cat_dom"/>
</dbReference>
<evidence type="ECO:0000313" key="13">
    <source>
        <dbReference type="Proteomes" id="UP001156614"/>
    </source>
</evidence>
<keyword evidence="7 8" id="KW-0320">Glycogen biosynthesis</keyword>
<evidence type="ECO:0000256" key="3">
    <source>
        <dbReference type="ARBA" id="ARBA00004964"/>
    </source>
</evidence>
<organism evidence="12 13">
    <name type="scientific">Gluconobacter cerinus</name>
    <dbReference type="NCBI Taxonomy" id="38307"/>
    <lineage>
        <taxon>Bacteria</taxon>
        <taxon>Pseudomonadati</taxon>
        <taxon>Pseudomonadota</taxon>
        <taxon>Alphaproteobacteria</taxon>
        <taxon>Acetobacterales</taxon>
        <taxon>Acetobacteraceae</taxon>
        <taxon>Gluconobacter</taxon>
    </lineage>
</organism>
<dbReference type="GO" id="GO:0004373">
    <property type="term" value="F:alpha-1,4-glucan glucosyltransferase (UDP-glucose donor) activity"/>
    <property type="evidence" value="ECO:0007669"/>
    <property type="project" value="InterPro"/>
</dbReference>
<comment type="function">
    <text evidence="2 8">Synthesizes alpha-1,4-glucan chains using ADP-glucose.</text>
</comment>
<evidence type="ECO:0000256" key="5">
    <source>
        <dbReference type="ARBA" id="ARBA00022676"/>
    </source>
</evidence>
<feature type="compositionally biased region" description="Polar residues" evidence="9">
    <location>
        <begin position="532"/>
        <end position="549"/>
    </location>
</feature>
<reference evidence="13" key="1">
    <citation type="journal article" date="2019" name="Int. J. Syst. Evol. Microbiol.">
        <title>The Global Catalogue of Microorganisms (GCM) 10K type strain sequencing project: providing services to taxonomists for standard genome sequencing and annotation.</title>
        <authorList>
            <consortium name="The Broad Institute Genomics Platform"/>
            <consortium name="The Broad Institute Genome Sequencing Center for Infectious Disease"/>
            <person name="Wu L."/>
            <person name="Ma J."/>
        </authorList>
    </citation>
    <scope>NUCLEOTIDE SEQUENCE [LARGE SCALE GENOMIC DNA]</scope>
    <source>
        <strain evidence="13">NBRC 3267</strain>
    </source>
</reference>
<evidence type="ECO:0000313" key="12">
    <source>
        <dbReference type="EMBL" id="GLQ62111.1"/>
    </source>
</evidence>
<evidence type="ECO:0000256" key="7">
    <source>
        <dbReference type="ARBA" id="ARBA00023056"/>
    </source>
</evidence>
<dbReference type="Proteomes" id="UP001156614">
    <property type="component" value="Unassembled WGS sequence"/>
</dbReference>
<feature type="binding site" evidence="8">
    <location>
        <position position="30"/>
    </location>
    <ligand>
        <name>ADP-alpha-D-glucose</name>
        <dbReference type="ChEBI" id="CHEBI:57498"/>
    </ligand>
</feature>
<proteinExistence type="inferred from homology"/>
<feature type="domain" description="Glycosyl transferase family 1" evidence="10">
    <location>
        <begin position="303"/>
        <end position="452"/>
    </location>
</feature>
<dbReference type="EMBL" id="BSNU01000002">
    <property type="protein sequence ID" value="GLQ62111.1"/>
    <property type="molecule type" value="Genomic_DNA"/>
</dbReference>
<feature type="region of interest" description="Disordered" evidence="9">
    <location>
        <begin position="497"/>
        <end position="549"/>
    </location>
</feature>
<evidence type="ECO:0000256" key="2">
    <source>
        <dbReference type="ARBA" id="ARBA00002764"/>
    </source>
</evidence>
<keyword evidence="13" id="KW-1185">Reference proteome</keyword>
<dbReference type="GO" id="GO:0005978">
    <property type="term" value="P:glycogen biosynthetic process"/>
    <property type="evidence" value="ECO:0007669"/>
    <property type="project" value="UniProtKB-UniRule"/>
</dbReference>
<dbReference type="PANTHER" id="PTHR45825:SF11">
    <property type="entry name" value="ALPHA AMYLASE DOMAIN-CONTAINING PROTEIN"/>
    <property type="match status" value="1"/>
</dbReference>
<evidence type="ECO:0000256" key="6">
    <source>
        <dbReference type="ARBA" id="ARBA00022679"/>
    </source>
</evidence>
<dbReference type="NCBIfam" id="TIGR02095">
    <property type="entry name" value="glgA"/>
    <property type="match status" value="1"/>
</dbReference>
<dbReference type="SUPFAM" id="SSF53756">
    <property type="entry name" value="UDP-Glycosyltransferase/glycogen phosphorylase"/>
    <property type="match status" value="1"/>
</dbReference>
<dbReference type="GO" id="GO:0009011">
    <property type="term" value="F:alpha-1,4-glucan glucosyltransferase (ADP-glucose donor) activity"/>
    <property type="evidence" value="ECO:0007669"/>
    <property type="project" value="UniProtKB-UniRule"/>
</dbReference>
<dbReference type="GO" id="GO:0005829">
    <property type="term" value="C:cytosol"/>
    <property type="evidence" value="ECO:0007669"/>
    <property type="project" value="TreeGrafter"/>
</dbReference>
<dbReference type="Pfam" id="PF08323">
    <property type="entry name" value="Glyco_transf_5"/>
    <property type="match status" value="1"/>
</dbReference>
<evidence type="ECO:0000256" key="1">
    <source>
        <dbReference type="ARBA" id="ARBA00001478"/>
    </source>
</evidence>
<dbReference type="HAMAP" id="MF_00484">
    <property type="entry name" value="Glycogen_synth"/>
    <property type="match status" value="1"/>
</dbReference>
<sequence>MCVMTQNTPASAVRELQLLSVAAEIYPLIKTGGLGDVVGSLPAALEPHGISTRTIVPGYPAVLHALCNRKETIRIDNVLGYSVILWEGRTDGGTLYAVDVPDLYNRPGNPYLSPDGQPWSDNGIRYAVLCRTAALIASGLLPDWKPDAVLSHDWHAGLVPAYLRYMEGPTPPVAHVVHNLAFQGLFPREMLHAFGLPEWSFTFDQLEYYGQISFMKAALQFSDRLISVSPTYAEEIQTPEEGMGLDTVLRARSNALTGILNGVDLREWNPMTDPSVFFPYAVGDIIARRANKRVFQAEFGLPQKSDALLLGMVSRLTTQKGADLLAKLAPRLFQENIQLAVVGVGDEGIMQEFATLRSRYPQNFVCHLRYSETLGHRLHSAVDASLIPSRFEPCGLTQFHALRYGSIPIAARVGGLSDTIIDANSAAVSEGVANGILFSPTTEDMLYLAIRRAQALFRQKAVWARMQRNGALHDVSWNGKAAQYARLLQDMTGHETVMTEPGSDIAPRRADPASARPRLSRQVARMPRTAGDTATSSLVPFTPRTGTRS</sequence>
<comment type="caution">
    <text evidence="12">The sequence shown here is derived from an EMBL/GenBank/DDBJ whole genome shotgun (WGS) entry which is preliminary data.</text>
</comment>
<evidence type="ECO:0000259" key="10">
    <source>
        <dbReference type="Pfam" id="PF00534"/>
    </source>
</evidence>
<dbReference type="NCBIfam" id="NF001899">
    <property type="entry name" value="PRK00654.1-2"/>
    <property type="match status" value="1"/>
</dbReference>
<dbReference type="AlphaFoldDB" id="A0AAV5NCI9"/>
<comment type="catalytic activity">
    <reaction evidence="1 8">
        <text>[(1-&gt;4)-alpha-D-glucosyl](n) + ADP-alpha-D-glucose = [(1-&gt;4)-alpha-D-glucosyl](n+1) + ADP + H(+)</text>
        <dbReference type="Rhea" id="RHEA:18189"/>
        <dbReference type="Rhea" id="RHEA-COMP:9584"/>
        <dbReference type="Rhea" id="RHEA-COMP:9587"/>
        <dbReference type="ChEBI" id="CHEBI:15378"/>
        <dbReference type="ChEBI" id="CHEBI:15444"/>
        <dbReference type="ChEBI" id="CHEBI:57498"/>
        <dbReference type="ChEBI" id="CHEBI:456216"/>
        <dbReference type="EC" id="2.4.1.21"/>
    </reaction>
</comment>
<protein>
    <recommendedName>
        <fullName evidence="8">Glycogen synthase</fullName>
        <ecNumber evidence="8">2.4.1.21</ecNumber>
    </recommendedName>
    <alternativeName>
        <fullName evidence="8">Starch [bacterial glycogen] synthase</fullName>
    </alternativeName>
</protein>
<dbReference type="PANTHER" id="PTHR45825">
    <property type="entry name" value="GRANULE-BOUND STARCH SYNTHASE 1, CHLOROPLASTIC/AMYLOPLASTIC"/>
    <property type="match status" value="1"/>
</dbReference>
<gene>
    <name evidence="12" type="primary">glgA2</name>
    <name evidence="8" type="synonym">glgA</name>
    <name evidence="12" type="ORF">GCM10007867_09560</name>
</gene>
<evidence type="ECO:0000256" key="4">
    <source>
        <dbReference type="ARBA" id="ARBA00010281"/>
    </source>
</evidence>
<dbReference type="InterPro" id="IPR001296">
    <property type="entry name" value="Glyco_trans_1"/>
</dbReference>
<comment type="pathway">
    <text evidence="3 8">Glycan biosynthesis; glycogen biosynthesis.</text>
</comment>
<feature type="domain" description="Starch synthase catalytic" evidence="11">
    <location>
        <begin position="19"/>
        <end position="250"/>
    </location>
</feature>
<name>A0AAV5NCI9_9PROT</name>
<keyword evidence="6 8" id="KW-0808">Transferase</keyword>
<keyword evidence="5 8" id="KW-0328">Glycosyltransferase</keyword>
<dbReference type="CDD" id="cd03791">
    <property type="entry name" value="GT5_Glycogen_synthase_DULL1-like"/>
    <property type="match status" value="1"/>
</dbReference>
<accession>A0AAV5NCI9</accession>
<comment type="similarity">
    <text evidence="4 8">Belongs to the glycosyltransferase 1 family. Bacterial/plant glycogen synthase subfamily.</text>
</comment>
<dbReference type="InterPro" id="IPR011835">
    <property type="entry name" value="GS/SS"/>
</dbReference>
<dbReference type="Pfam" id="PF00534">
    <property type="entry name" value="Glycos_transf_1"/>
    <property type="match status" value="1"/>
</dbReference>
<evidence type="ECO:0000256" key="8">
    <source>
        <dbReference type="HAMAP-Rule" id="MF_00484"/>
    </source>
</evidence>
<evidence type="ECO:0000259" key="11">
    <source>
        <dbReference type="Pfam" id="PF08323"/>
    </source>
</evidence>